<proteinExistence type="predicted"/>
<dbReference type="EMBL" id="JBHMDM010000007">
    <property type="protein sequence ID" value="MFB9378575.1"/>
    <property type="molecule type" value="Genomic_DNA"/>
</dbReference>
<feature type="compositionally biased region" description="Low complexity" evidence="1">
    <location>
        <begin position="470"/>
        <end position="483"/>
    </location>
</feature>
<protein>
    <submittedName>
        <fullName evidence="2">Uncharacterized protein</fullName>
    </submittedName>
</protein>
<feature type="region of interest" description="Disordered" evidence="1">
    <location>
        <begin position="458"/>
        <end position="483"/>
    </location>
</feature>
<feature type="compositionally biased region" description="Low complexity" evidence="1">
    <location>
        <begin position="409"/>
        <end position="421"/>
    </location>
</feature>
<sequence>MARDFATIRLDLWAEDTFLALSVPAQWLYLRLLAHPSTSFCGVADFRPRRLAVSSETASADAVTAAAHELVEAGWAALDEDTEEILLRRFLRDDGVLTNPNLSVAAGKDFFDIASRWLRGIVVHDLRNLHAARPHLAGWARLQDVLRRDGINPDTGHSTGPDTALDSPRPGPDSTALADDANPSGSPSGGGSRRPSGRGSARGSTSPSGSPSVRGSGRGSVSPFTTVSTTPSGRASGTPSASPSANPSRTTGTLQQAPGTPHQHPASTSSAAVAGAGERPDAGGRAGTREAPDLDAGPGPDAGQAPGAGPDPEERGDSRHPTDPADLVDPADLGDLGELVDELVASLAGAGLTARWDRLDPAQLREVADLADHHGVQALTDAAVSAHRPSSPAGFAQAWLGIWRRLTTPTTTPRAQTTTSPDGGPHASPTVPASPACPEHSDQPAGRCLRCAHEHVPAPTSLRELRDQQRATQRADQLARTAS</sequence>
<dbReference type="RefSeq" id="WP_380136761.1">
    <property type="nucleotide sequence ID" value="NZ_JBHLUI010000008.1"/>
</dbReference>
<feature type="compositionally biased region" description="Low complexity" evidence="1">
    <location>
        <begin position="193"/>
        <end position="232"/>
    </location>
</feature>
<feature type="region of interest" description="Disordered" evidence="1">
    <location>
        <begin position="150"/>
        <end position="330"/>
    </location>
</feature>
<feature type="compositionally biased region" description="Basic and acidic residues" evidence="1">
    <location>
        <begin position="312"/>
        <end position="323"/>
    </location>
</feature>
<accession>A0ABV5LWV9</accession>
<feature type="compositionally biased region" description="Low complexity" evidence="1">
    <location>
        <begin position="266"/>
        <end position="277"/>
    </location>
</feature>
<gene>
    <name evidence="2" type="ORF">ACFFVI_16555</name>
</gene>
<evidence type="ECO:0000256" key="1">
    <source>
        <dbReference type="SAM" id="MobiDB-lite"/>
    </source>
</evidence>
<feature type="region of interest" description="Disordered" evidence="1">
    <location>
        <begin position="409"/>
        <end position="445"/>
    </location>
</feature>
<feature type="compositionally biased region" description="Low complexity" evidence="1">
    <location>
        <begin position="294"/>
        <end position="310"/>
    </location>
</feature>
<comment type="caution">
    <text evidence="2">The sequence shown here is derived from an EMBL/GenBank/DDBJ whole genome shotgun (WGS) entry which is preliminary data.</text>
</comment>
<evidence type="ECO:0000313" key="3">
    <source>
        <dbReference type="Proteomes" id="UP001589748"/>
    </source>
</evidence>
<dbReference type="Proteomes" id="UP001589748">
    <property type="component" value="Unassembled WGS sequence"/>
</dbReference>
<reference evidence="2 3" key="1">
    <citation type="submission" date="2024-09" db="EMBL/GenBank/DDBJ databases">
        <authorList>
            <person name="Sun Q."/>
            <person name="Mori K."/>
        </authorList>
    </citation>
    <scope>NUCLEOTIDE SEQUENCE [LARGE SCALE GENOMIC DNA]</scope>
    <source>
        <strain evidence="2 3">TISTR 1856</strain>
    </source>
</reference>
<keyword evidence="3" id="KW-1185">Reference proteome</keyword>
<name>A0ABV5LWV9_9ACTN</name>
<organism evidence="2 3">
    <name type="scientific">Kineococcus gynurae</name>
    <dbReference type="NCBI Taxonomy" id="452979"/>
    <lineage>
        <taxon>Bacteria</taxon>
        <taxon>Bacillati</taxon>
        <taxon>Actinomycetota</taxon>
        <taxon>Actinomycetes</taxon>
        <taxon>Kineosporiales</taxon>
        <taxon>Kineosporiaceae</taxon>
        <taxon>Kineococcus</taxon>
    </lineage>
</organism>
<feature type="compositionally biased region" description="Basic and acidic residues" evidence="1">
    <location>
        <begin position="278"/>
        <end position="292"/>
    </location>
</feature>
<feature type="compositionally biased region" description="Polar residues" evidence="1">
    <location>
        <begin position="233"/>
        <end position="258"/>
    </location>
</feature>
<evidence type="ECO:0000313" key="2">
    <source>
        <dbReference type="EMBL" id="MFB9378575.1"/>
    </source>
</evidence>